<organism evidence="2 3">
    <name type="scientific">Enterococcus termitis</name>
    <dbReference type="NCBI Taxonomy" id="332950"/>
    <lineage>
        <taxon>Bacteria</taxon>
        <taxon>Bacillati</taxon>
        <taxon>Bacillota</taxon>
        <taxon>Bacilli</taxon>
        <taxon>Lactobacillales</taxon>
        <taxon>Enterococcaceae</taxon>
        <taxon>Enterococcus</taxon>
    </lineage>
</organism>
<dbReference type="RefSeq" id="WP_069662538.1">
    <property type="nucleotide sequence ID" value="NZ_JBHUJJ010000002.1"/>
</dbReference>
<name>A0A1E5H0Y7_9ENTE</name>
<evidence type="ECO:0000313" key="3">
    <source>
        <dbReference type="Proteomes" id="UP000095094"/>
    </source>
</evidence>
<proteinExistence type="predicted"/>
<protein>
    <submittedName>
        <fullName evidence="2">Uncharacterized protein</fullName>
    </submittedName>
</protein>
<accession>A0A1E5H0Y7</accession>
<keyword evidence="3" id="KW-1185">Reference proteome</keyword>
<dbReference type="EMBL" id="MIJY01000005">
    <property type="protein sequence ID" value="OEG18689.1"/>
    <property type="molecule type" value="Genomic_DNA"/>
</dbReference>
<dbReference type="AlphaFoldDB" id="A0A1E5H0Y7"/>
<gene>
    <name evidence="2" type="ORF">BCR25_15940</name>
</gene>
<evidence type="ECO:0000313" key="2">
    <source>
        <dbReference type="EMBL" id="OEG18689.1"/>
    </source>
</evidence>
<evidence type="ECO:0000256" key="1">
    <source>
        <dbReference type="SAM" id="MobiDB-lite"/>
    </source>
</evidence>
<feature type="compositionally biased region" description="Basic residues" evidence="1">
    <location>
        <begin position="1"/>
        <end position="14"/>
    </location>
</feature>
<dbReference type="Proteomes" id="UP000095094">
    <property type="component" value="Unassembled WGS sequence"/>
</dbReference>
<reference evidence="3" key="1">
    <citation type="submission" date="2016-09" db="EMBL/GenBank/DDBJ databases">
        <authorList>
            <person name="Gulvik C.A."/>
        </authorList>
    </citation>
    <scope>NUCLEOTIDE SEQUENCE [LARGE SCALE GENOMIC DNA]</scope>
    <source>
        <strain evidence="3">LMG 8895</strain>
    </source>
</reference>
<sequence length="68" mass="7671">MKIQKNKRSTKQYKKVRDPVGEYEGNQLPLAKLNKKLISELSNMNSVIIGAGCNGKHREEKADGNRKS</sequence>
<comment type="caution">
    <text evidence="2">The sequence shown here is derived from an EMBL/GenBank/DDBJ whole genome shotgun (WGS) entry which is preliminary data.</text>
</comment>
<feature type="region of interest" description="Disordered" evidence="1">
    <location>
        <begin position="1"/>
        <end position="20"/>
    </location>
</feature>